<proteinExistence type="predicted"/>
<accession>A0A948RYF8</accession>
<evidence type="ECO:0000313" key="2">
    <source>
        <dbReference type="Proteomes" id="UP000777784"/>
    </source>
</evidence>
<gene>
    <name evidence="1" type="ORF">KJ970_13290</name>
</gene>
<protein>
    <submittedName>
        <fullName evidence="1">Uncharacterized protein</fullName>
    </submittedName>
</protein>
<dbReference type="AlphaFoldDB" id="A0A948RYF8"/>
<reference evidence="1" key="1">
    <citation type="submission" date="2021-05" db="EMBL/GenBank/DDBJ databases">
        <title>Energy efficiency and biological interactions define the core microbiome of deep oligotrophic groundwater.</title>
        <authorList>
            <person name="Mehrshad M."/>
            <person name="Lopez-Fernandez M."/>
            <person name="Bell E."/>
            <person name="Bernier-Latmani R."/>
            <person name="Bertilsson S."/>
            <person name="Dopson M."/>
        </authorList>
    </citation>
    <scope>NUCLEOTIDE SEQUENCE</scope>
    <source>
        <strain evidence="1">Modern_marine.mb.64</strain>
    </source>
</reference>
<comment type="caution">
    <text evidence="1">The sequence shown here is derived from an EMBL/GenBank/DDBJ whole genome shotgun (WGS) entry which is preliminary data.</text>
</comment>
<organism evidence="1 2">
    <name type="scientific">Eiseniibacteriota bacterium</name>
    <dbReference type="NCBI Taxonomy" id="2212470"/>
    <lineage>
        <taxon>Bacteria</taxon>
        <taxon>Candidatus Eiseniibacteriota</taxon>
    </lineage>
</organism>
<evidence type="ECO:0000313" key="1">
    <source>
        <dbReference type="EMBL" id="MBU2691889.1"/>
    </source>
</evidence>
<dbReference type="EMBL" id="JAHJDP010000077">
    <property type="protein sequence ID" value="MBU2691889.1"/>
    <property type="molecule type" value="Genomic_DNA"/>
</dbReference>
<dbReference type="Proteomes" id="UP000777784">
    <property type="component" value="Unassembled WGS sequence"/>
</dbReference>
<sequence>MDIEPGKSEELKVPAPVMECITPWQGVLLTINRGFDLTADLIQHMREMPEYMYYKIQNRELCRALKQDEKKRFVIRAQFFDALKDMSAGKVARPAGWDDSQGLAIRKSCLCQTSNCGTDWEPITHHTFCGLFSIRHWVTFDEEGWAE</sequence>
<name>A0A948RYF8_UNCEI</name>